<dbReference type="PRINTS" id="PR00419">
    <property type="entry name" value="ADXRDTASE"/>
</dbReference>
<dbReference type="Pfam" id="PF13450">
    <property type="entry name" value="NAD_binding_8"/>
    <property type="match status" value="1"/>
</dbReference>
<dbReference type="PANTHER" id="PTHR48467">
    <property type="entry name" value="GLUTAMATE SYNTHASE 1 [NADH], CHLOROPLASTIC-LIKE"/>
    <property type="match status" value="1"/>
</dbReference>
<keyword evidence="10 16" id="KW-0521">NADP</keyword>
<feature type="binding site" evidence="17">
    <location>
        <position position="66"/>
    </location>
    <ligand>
        <name>FAD</name>
        <dbReference type="ChEBI" id="CHEBI:57692"/>
    </ligand>
</feature>
<feature type="binding site" evidence="18">
    <location>
        <begin position="158"/>
        <end position="161"/>
    </location>
    <ligand>
        <name>NADP(+)</name>
        <dbReference type="ChEBI" id="CHEBI:58349"/>
    </ligand>
</feature>
<comment type="similarity">
    <text evidence="4 16">Belongs to the ferredoxin--NADP reductase type 1 family.</text>
</comment>
<feature type="binding site" evidence="17">
    <location>
        <position position="102"/>
    </location>
    <ligand>
        <name>FAD</name>
        <dbReference type="ChEBI" id="CHEBI:57692"/>
    </ligand>
</feature>
<comment type="cofactor">
    <cofactor evidence="1 16 17">
        <name>FAD</name>
        <dbReference type="ChEBI" id="CHEBI:57692"/>
    </cofactor>
</comment>
<evidence type="ECO:0000256" key="14">
    <source>
        <dbReference type="ARBA" id="ARBA00023128"/>
    </source>
</evidence>
<dbReference type="SUPFAM" id="SSF51971">
    <property type="entry name" value="Nucleotide-binding domain"/>
    <property type="match status" value="2"/>
</dbReference>
<feature type="binding site" evidence="17">
    <location>
        <position position="350"/>
    </location>
    <ligand>
        <name>FAD</name>
        <dbReference type="ChEBI" id="CHEBI:57692"/>
    </ligand>
</feature>
<keyword evidence="14 16" id="KW-0496">Mitochondrion</keyword>
<dbReference type="InterPro" id="IPR055275">
    <property type="entry name" value="Ferredox_Rdtase"/>
</dbReference>
<evidence type="ECO:0000256" key="6">
    <source>
        <dbReference type="ARBA" id="ARBA00016287"/>
    </source>
</evidence>
<comment type="catalytic activity">
    <reaction evidence="15 16">
        <text>2 reduced [adrenodoxin] + NADP(+) + H(+) = 2 oxidized [adrenodoxin] + NADPH</text>
        <dbReference type="Rhea" id="RHEA:42312"/>
        <dbReference type="Rhea" id="RHEA-COMP:9998"/>
        <dbReference type="Rhea" id="RHEA-COMP:9999"/>
        <dbReference type="ChEBI" id="CHEBI:15378"/>
        <dbReference type="ChEBI" id="CHEBI:33737"/>
        <dbReference type="ChEBI" id="CHEBI:33738"/>
        <dbReference type="ChEBI" id="CHEBI:57783"/>
        <dbReference type="ChEBI" id="CHEBI:58349"/>
        <dbReference type="EC" id="1.18.1.6"/>
    </reaction>
</comment>
<feature type="binding site" evidence="17">
    <location>
        <position position="58"/>
    </location>
    <ligand>
        <name>FAD</name>
        <dbReference type="ChEBI" id="CHEBI:57692"/>
    </ligand>
</feature>
<feature type="binding site" evidence="18">
    <location>
        <begin position="202"/>
        <end position="203"/>
    </location>
    <ligand>
        <name>NADP(+)</name>
        <dbReference type="ChEBI" id="CHEBI:58349"/>
    </ligand>
</feature>
<evidence type="ECO:0000256" key="16">
    <source>
        <dbReference type="PIRNR" id="PIRNR000362"/>
    </source>
</evidence>
<dbReference type="InterPro" id="IPR036188">
    <property type="entry name" value="FAD/NAD-bd_sf"/>
</dbReference>
<evidence type="ECO:0000256" key="10">
    <source>
        <dbReference type="ARBA" id="ARBA00022857"/>
    </source>
</evidence>
<dbReference type="PANTHER" id="PTHR48467:SF1">
    <property type="entry name" value="GLUTAMATE SYNTHASE 1 [NADH], CHLOROPLASTIC-LIKE"/>
    <property type="match status" value="1"/>
</dbReference>
<dbReference type="Proteomes" id="UP001208570">
    <property type="component" value="Unassembled WGS sequence"/>
</dbReference>
<dbReference type="GO" id="GO:0005739">
    <property type="term" value="C:mitochondrion"/>
    <property type="evidence" value="ECO:0007669"/>
    <property type="project" value="UniProtKB-SubCell"/>
</dbReference>
<accession>A0AAD9NER9</accession>
<keyword evidence="13 16" id="KW-0560">Oxidoreductase</keyword>
<evidence type="ECO:0000256" key="3">
    <source>
        <dbReference type="ARBA" id="ARBA00004731"/>
    </source>
</evidence>
<dbReference type="Gene3D" id="3.40.50.720">
    <property type="entry name" value="NAD(P)-binding Rossmann-like Domain"/>
    <property type="match status" value="1"/>
</dbReference>
<feature type="binding site" evidence="17">
    <location>
        <begin position="357"/>
        <end position="359"/>
    </location>
    <ligand>
        <name>FAD</name>
        <dbReference type="ChEBI" id="CHEBI:57692"/>
    </ligand>
</feature>
<keyword evidence="7" id="KW-0813">Transport</keyword>
<evidence type="ECO:0000256" key="17">
    <source>
        <dbReference type="PIRSR" id="PIRSR000362-1"/>
    </source>
</evidence>
<comment type="pathway">
    <text evidence="3">Steroid metabolism; cholesterol metabolism.</text>
</comment>
<evidence type="ECO:0000256" key="9">
    <source>
        <dbReference type="ARBA" id="ARBA00022827"/>
    </source>
</evidence>
<evidence type="ECO:0000313" key="20">
    <source>
        <dbReference type="Proteomes" id="UP001208570"/>
    </source>
</evidence>
<evidence type="ECO:0000256" key="7">
    <source>
        <dbReference type="ARBA" id="ARBA00022448"/>
    </source>
</evidence>
<sequence length="444" mass="49509">MAGYQKSLCSSLRRLWPRNYSTTIRQPHIAIVGSGPAGFYTAQQILKLHPTAEVDVYEKLPVPFGLVRFGVAPDHPEVKNVISTFTKTALNERFHFLGNVSVGSDLDVEELKKAYTAVVLDLDGVLSARSFVGWYNGLPNKADLKPNLDTDVAVVLGQGNVAIDVARILLTPVDILRKTDITQYALEALSKSRIKRVCLIGRRGPLQVAFTTAELREMTRLEGCRPVLDKNDFLGLEDLAKMVPQRRRRLTQLLLNTALEKPSQKDAARWQASSKEWMLKFLRSPKEILPDEQSNKVRGINFTINKLVVLRSVGYKSVGLKGIEFDSRKSVIPSNTGQVKNQPGVYCSGWVKRGPVGVIASTMTDAFETGKQIVDDLASGVLTVSPDHTGRHRIVPYLKNKDIETVSFEEWNKINEHEISVGNELNKPREKLTDIAKMLQIAKQ</sequence>
<dbReference type="Gene3D" id="3.50.50.60">
    <property type="entry name" value="FAD/NAD(P)-binding domain"/>
    <property type="match status" value="1"/>
</dbReference>
<proteinExistence type="inferred from homology"/>
<dbReference type="InterPro" id="IPR021163">
    <property type="entry name" value="Ferredox_Rdtase_adrenod"/>
</dbReference>
<protein>
    <recommendedName>
        <fullName evidence="6 16">NADPH:adrenodoxin oxidoreductase, mitochondrial</fullName>
        <ecNumber evidence="5 16">1.18.1.6</ecNumber>
    </recommendedName>
</protein>
<evidence type="ECO:0000313" key="19">
    <source>
        <dbReference type="EMBL" id="KAK2167587.1"/>
    </source>
</evidence>
<feature type="binding site" evidence="17">
    <location>
        <position position="37"/>
    </location>
    <ligand>
        <name>FAD</name>
        <dbReference type="ChEBI" id="CHEBI:57692"/>
    </ligand>
</feature>
<keyword evidence="12" id="KW-0249">Electron transport</keyword>
<dbReference type="PIRSF" id="PIRSF000362">
    <property type="entry name" value="FNR"/>
    <property type="match status" value="1"/>
</dbReference>
<evidence type="ECO:0000256" key="15">
    <source>
        <dbReference type="ARBA" id="ARBA00048933"/>
    </source>
</evidence>
<feature type="binding site" evidence="18">
    <location>
        <position position="357"/>
    </location>
    <ligand>
        <name>NADP(+)</name>
        <dbReference type="ChEBI" id="CHEBI:58349"/>
    </ligand>
</feature>
<dbReference type="EC" id="1.18.1.6" evidence="5 16"/>
<dbReference type="AlphaFoldDB" id="A0AAD9NER9"/>
<dbReference type="FunFam" id="3.50.50.60:FF:000036">
    <property type="entry name" value="NADPH:adrenodoxin oxidoreductase, mitochondrial"/>
    <property type="match status" value="1"/>
</dbReference>
<keyword evidence="20" id="KW-1185">Reference proteome</keyword>
<evidence type="ECO:0000256" key="11">
    <source>
        <dbReference type="ARBA" id="ARBA00022946"/>
    </source>
</evidence>
<comment type="caution">
    <text evidence="19">The sequence shown here is derived from an EMBL/GenBank/DDBJ whole genome shotgun (WGS) entry which is preliminary data.</text>
</comment>
<gene>
    <name evidence="19" type="ORF">LSH36_26g10042</name>
</gene>
<reference evidence="19" key="1">
    <citation type="journal article" date="2023" name="Mol. Biol. Evol.">
        <title>Third-Generation Sequencing Reveals the Adaptive Role of the Epigenome in Three Deep-Sea Polychaetes.</title>
        <authorList>
            <person name="Perez M."/>
            <person name="Aroh O."/>
            <person name="Sun Y."/>
            <person name="Lan Y."/>
            <person name="Juniper S.K."/>
            <person name="Young C.R."/>
            <person name="Angers B."/>
            <person name="Qian P.Y."/>
        </authorList>
    </citation>
    <scope>NUCLEOTIDE SEQUENCE</scope>
    <source>
        <strain evidence="19">P08H-3</strain>
    </source>
</reference>
<evidence type="ECO:0000256" key="8">
    <source>
        <dbReference type="ARBA" id="ARBA00022630"/>
    </source>
</evidence>
<evidence type="ECO:0000256" key="5">
    <source>
        <dbReference type="ARBA" id="ARBA00013219"/>
    </source>
</evidence>
<evidence type="ECO:0000256" key="2">
    <source>
        <dbReference type="ARBA" id="ARBA00004173"/>
    </source>
</evidence>
<evidence type="ECO:0000256" key="1">
    <source>
        <dbReference type="ARBA" id="ARBA00001974"/>
    </source>
</evidence>
<keyword evidence="8 16" id="KW-0285">Flavoprotein</keyword>
<evidence type="ECO:0000256" key="18">
    <source>
        <dbReference type="PIRSR" id="PIRSR000362-2"/>
    </source>
</evidence>
<name>A0AAD9NER9_9ANNE</name>
<dbReference type="EMBL" id="JAODUP010000026">
    <property type="protein sequence ID" value="KAK2167587.1"/>
    <property type="molecule type" value="Genomic_DNA"/>
</dbReference>
<organism evidence="19 20">
    <name type="scientific">Paralvinella palmiformis</name>
    <dbReference type="NCBI Taxonomy" id="53620"/>
    <lineage>
        <taxon>Eukaryota</taxon>
        <taxon>Metazoa</taxon>
        <taxon>Spiralia</taxon>
        <taxon>Lophotrochozoa</taxon>
        <taxon>Annelida</taxon>
        <taxon>Polychaeta</taxon>
        <taxon>Sedentaria</taxon>
        <taxon>Canalipalpata</taxon>
        <taxon>Terebellida</taxon>
        <taxon>Terebelliformia</taxon>
        <taxon>Alvinellidae</taxon>
        <taxon>Paralvinella</taxon>
    </lineage>
</organism>
<comment type="subcellular location">
    <subcellularLocation>
        <location evidence="2 16">Mitochondrion</location>
    </subcellularLocation>
</comment>
<feature type="binding site" evidence="18">
    <location>
        <position position="214"/>
    </location>
    <ligand>
        <name>NADP(+)</name>
        <dbReference type="ChEBI" id="CHEBI:58349"/>
    </ligand>
</feature>
<keyword evidence="9 16" id="KW-0274">FAD</keyword>
<keyword evidence="11" id="KW-0809">Transit peptide</keyword>
<dbReference type="GO" id="GO:0016491">
    <property type="term" value="F:oxidoreductase activity"/>
    <property type="evidence" value="ECO:0007669"/>
    <property type="project" value="UniProtKB-KW"/>
</dbReference>
<evidence type="ECO:0000256" key="4">
    <source>
        <dbReference type="ARBA" id="ARBA00008312"/>
    </source>
</evidence>
<evidence type="ECO:0000256" key="13">
    <source>
        <dbReference type="ARBA" id="ARBA00023002"/>
    </source>
</evidence>
<evidence type="ECO:0000256" key="12">
    <source>
        <dbReference type="ARBA" id="ARBA00022982"/>
    </source>
</evidence>